<name>A0ABU8SK50_9LACO</name>
<accession>A0ABU8SK50</accession>
<keyword evidence="2" id="KW-1185">Reference proteome</keyword>
<organism evidence="1 2">
    <name type="scientific">Holzapfeliella saturejae</name>
    <dbReference type="NCBI Taxonomy" id="3082953"/>
    <lineage>
        <taxon>Bacteria</taxon>
        <taxon>Bacillati</taxon>
        <taxon>Bacillota</taxon>
        <taxon>Bacilli</taxon>
        <taxon>Lactobacillales</taxon>
        <taxon>Lactobacillaceae</taxon>
        <taxon>Holzapfeliella</taxon>
    </lineage>
</organism>
<protein>
    <recommendedName>
        <fullName evidence="3">IrrE N-terminal-like domain-containing protein</fullName>
    </recommendedName>
</protein>
<dbReference type="Proteomes" id="UP001377804">
    <property type="component" value="Unassembled WGS sequence"/>
</dbReference>
<evidence type="ECO:0000313" key="2">
    <source>
        <dbReference type="Proteomes" id="UP001377804"/>
    </source>
</evidence>
<comment type="caution">
    <text evidence="1">The sequence shown here is derived from an EMBL/GenBank/DDBJ whole genome shotgun (WGS) entry which is preliminary data.</text>
</comment>
<evidence type="ECO:0008006" key="3">
    <source>
        <dbReference type="Google" id="ProtNLM"/>
    </source>
</evidence>
<evidence type="ECO:0000313" key="1">
    <source>
        <dbReference type="EMBL" id="MEJ6349037.1"/>
    </source>
</evidence>
<gene>
    <name evidence="1" type="ORF">R4Y45_07360</name>
</gene>
<reference evidence="1 2" key="1">
    <citation type="submission" date="2023-10" db="EMBL/GenBank/DDBJ databases">
        <title>Holzapfeliella saturejae sp. nov. isolated from Satureja montana flowers.</title>
        <authorList>
            <person name="Alcantara C."/>
            <person name="Zuniga M."/>
            <person name="Landete J.M."/>
            <person name="Monedero V."/>
        </authorList>
    </citation>
    <scope>NUCLEOTIDE SEQUENCE [LARGE SCALE GENOMIC DNA]</scope>
    <source>
        <strain evidence="1 2">He02</strain>
    </source>
</reference>
<sequence>MDVIIKHLLGLAFNHGIGVVETRSLTSHTPSFAVPKKKTIILNMNWYNERELPLVLAHEIAHIFKDTETATTTSTTHIKCEGAADAYAISLLVQYYYEYILESEITLLNIENFMTMFAVPSCERWKVVKVFEDRFK</sequence>
<dbReference type="EMBL" id="JAWMWG010000006">
    <property type="protein sequence ID" value="MEJ6349037.1"/>
    <property type="molecule type" value="Genomic_DNA"/>
</dbReference>
<dbReference type="RefSeq" id="WP_339970608.1">
    <property type="nucleotide sequence ID" value="NZ_JAWMWG010000006.1"/>
</dbReference>
<proteinExistence type="predicted"/>